<evidence type="ECO:0000313" key="3">
    <source>
        <dbReference type="Proteomes" id="UP001595773"/>
    </source>
</evidence>
<keyword evidence="3" id="KW-1185">Reference proteome</keyword>
<reference evidence="3" key="1">
    <citation type="journal article" date="2019" name="Int. J. Syst. Evol. Microbiol.">
        <title>The Global Catalogue of Microorganisms (GCM) 10K type strain sequencing project: providing services to taxonomists for standard genome sequencing and annotation.</title>
        <authorList>
            <consortium name="The Broad Institute Genomics Platform"/>
            <consortium name="The Broad Institute Genome Sequencing Center for Infectious Disease"/>
            <person name="Wu L."/>
            <person name="Ma J."/>
        </authorList>
    </citation>
    <scope>NUCLEOTIDE SEQUENCE [LARGE SCALE GENOMIC DNA]</scope>
    <source>
        <strain evidence="3">CGMCC 1.10698</strain>
    </source>
</reference>
<dbReference type="InterPro" id="IPR036188">
    <property type="entry name" value="FAD/NAD-bd_sf"/>
</dbReference>
<dbReference type="InterPro" id="IPR039648">
    <property type="entry name" value="DHPH_N"/>
</dbReference>
<gene>
    <name evidence="2" type="ORF">ACFOW9_08665</name>
</gene>
<evidence type="ECO:0000313" key="2">
    <source>
        <dbReference type="EMBL" id="MFC4265673.1"/>
    </source>
</evidence>
<protein>
    <submittedName>
        <fullName evidence="2">NAD-binding protein</fullName>
    </submittedName>
</protein>
<dbReference type="Pfam" id="PF00070">
    <property type="entry name" value="Pyr_redox"/>
    <property type="match status" value="1"/>
</dbReference>
<organism evidence="2 3">
    <name type="scientific">Arthrobacter cryoconiti</name>
    <dbReference type="NCBI Taxonomy" id="748907"/>
    <lineage>
        <taxon>Bacteria</taxon>
        <taxon>Bacillati</taxon>
        <taxon>Actinomycetota</taxon>
        <taxon>Actinomycetes</taxon>
        <taxon>Micrococcales</taxon>
        <taxon>Micrococcaceae</taxon>
        <taxon>Arthrobacter</taxon>
    </lineage>
</organism>
<dbReference type="PRINTS" id="PR00945">
    <property type="entry name" value="HGRDTASE"/>
</dbReference>
<name>A0ABV8R136_9MICC</name>
<accession>A0ABV8R136</accession>
<dbReference type="EMBL" id="JBHSCQ010000010">
    <property type="protein sequence ID" value="MFC4265673.1"/>
    <property type="molecule type" value="Genomic_DNA"/>
</dbReference>
<dbReference type="RefSeq" id="WP_230067541.1">
    <property type="nucleotide sequence ID" value="NZ_BAABLL010000004.1"/>
</dbReference>
<dbReference type="Gene3D" id="3.50.50.60">
    <property type="entry name" value="FAD/NAD(P)-binding domain"/>
    <property type="match status" value="1"/>
</dbReference>
<comment type="caution">
    <text evidence="2">The sequence shown here is derived from an EMBL/GenBank/DDBJ whole genome shotgun (WGS) entry which is preliminary data.</text>
</comment>
<proteinExistence type="predicted"/>
<dbReference type="SUPFAM" id="SSF51905">
    <property type="entry name" value="FAD/NAD(P)-binding domain"/>
    <property type="match status" value="1"/>
</dbReference>
<sequence length="100" mass="10472">MPWALTTGSGIAPVTAVIPELDTALVVTPETVADLQTLPLRLTIICDGPIVCELGQALARLGSQVIMVARSGILPKEDPDAVTLGRKMLPAATMRNTIIV</sequence>
<feature type="domain" description="Pyridine nucleotide-disulphide oxidoreductase N-terminal" evidence="1">
    <location>
        <begin position="42"/>
        <end position="84"/>
    </location>
</feature>
<dbReference type="PANTHER" id="PTHR43014:SF2">
    <property type="entry name" value="MERCURIC REDUCTASE"/>
    <property type="match status" value="1"/>
</dbReference>
<dbReference type="Proteomes" id="UP001595773">
    <property type="component" value="Unassembled WGS sequence"/>
</dbReference>
<evidence type="ECO:0000259" key="1">
    <source>
        <dbReference type="Pfam" id="PF00070"/>
    </source>
</evidence>
<dbReference type="PANTHER" id="PTHR43014">
    <property type="entry name" value="MERCURIC REDUCTASE"/>
    <property type="match status" value="1"/>
</dbReference>